<sequence>EQAAIDSAVESYLRAQDHLTRNEVAEAGEALASVQSSAELLKAAPGAVGESAGVIAEAFAELPEDLEAQREAFATASDALLVLLTAAPPSAEPSSGGDQAGLFHAYCPMVDEDWLQIGDKVRNPYDPDMLSCGMIKSPVQTHATMHNDGDNDQ</sequence>
<feature type="non-terminal residue" evidence="1">
    <location>
        <position position="1"/>
    </location>
</feature>
<dbReference type="EMBL" id="UOGK01000134">
    <property type="protein sequence ID" value="VAX38303.1"/>
    <property type="molecule type" value="Genomic_DNA"/>
</dbReference>
<accession>A0A3B1DN88</accession>
<evidence type="ECO:0008006" key="2">
    <source>
        <dbReference type="Google" id="ProtNLM"/>
    </source>
</evidence>
<proteinExistence type="predicted"/>
<gene>
    <name evidence="1" type="ORF">MNBD_PLANCTO03-1641</name>
</gene>
<organism evidence="1">
    <name type="scientific">hydrothermal vent metagenome</name>
    <dbReference type="NCBI Taxonomy" id="652676"/>
    <lineage>
        <taxon>unclassified sequences</taxon>
        <taxon>metagenomes</taxon>
        <taxon>ecological metagenomes</taxon>
    </lineage>
</organism>
<reference evidence="1" key="1">
    <citation type="submission" date="2018-06" db="EMBL/GenBank/DDBJ databases">
        <authorList>
            <person name="Zhirakovskaya E."/>
        </authorList>
    </citation>
    <scope>NUCLEOTIDE SEQUENCE</scope>
</reference>
<protein>
    <recommendedName>
        <fullName evidence="2">DUF3347 domain-containing protein</fullName>
    </recommendedName>
</protein>
<evidence type="ECO:0000313" key="1">
    <source>
        <dbReference type="EMBL" id="VAX38303.1"/>
    </source>
</evidence>
<dbReference type="AlphaFoldDB" id="A0A3B1DN88"/>
<name>A0A3B1DN88_9ZZZZ</name>